<dbReference type="EMBL" id="BONI01000031">
    <property type="protein sequence ID" value="GIG07137.1"/>
    <property type="molecule type" value="Genomic_DNA"/>
</dbReference>
<dbReference type="SUPFAM" id="SSF52096">
    <property type="entry name" value="ClpP/crotonase"/>
    <property type="match status" value="1"/>
</dbReference>
<dbReference type="NCBIfam" id="NF005496">
    <property type="entry name" value="PRK07110.1"/>
    <property type="match status" value="1"/>
</dbReference>
<dbReference type="InterPro" id="IPR001753">
    <property type="entry name" value="Enoyl-CoA_hydra/iso"/>
</dbReference>
<dbReference type="Pfam" id="PF00378">
    <property type="entry name" value="ECH_1"/>
    <property type="match status" value="1"/>
</dbReference>
<dbReference type="RefSeq" id="WP_203693489.1">
    <property type="nucleotide sequence ID" value="NZ_BAAALC010000044.1"/>
</dbReference>
<evidence type="ECO:0000313" key="4">
    <source>
        <dbReference type="Proteomes" id="UP000630887"/>
    </source>
</evidence>
<dbReference type="CDD" id="cd06558">
    <property type="entry name" value="crotonase-like"/>
    <property type="match status" value="1"/>
</dbReference>
<protein>
    <submittedName>
        <fullName evidence="3">Enoyl-CoA hydratase</fullName>
    </submittedName>
</protein>
<dbReference type="Proteomes" id="UP000630887">
    <property type="component" value="Unassembled WGS sequence"/>
</dbReference>
<comment type="caution">
    <text evidence="3">The sequence shown here is derived from an EMBL/GenBank/DDBJ whole genome shotgun (WGS) entry which is preliminary data.</text>
</comment>
<dbReference type="InterPro" id="IPR018376">
    <property type="entry name" value="Enoyl-CoA_hyd/isom_CS"/>
</dbReference>
<dbReference type="PANTHER" id="PTHR43802:SF1">
    <property type="entry name" value="IP11341P-RELATED"/>
    <property type="match status" value="1"/>
</dbReference>
<evidence type="ECO:0000256" key="2">
    <source>
        <dbReference type="RuleBase" id="RU003707"/>
    </source>
</evidence>
<evidence type="ECO:0000313" key="3">
    <source>
        <dbReference type="EMBL" id="GIG07137.1"/>
    </source>
</evidence>
<name>A0A8J3KQB3_9ACTN</name>
<dbReference type="InterPro" id="IPR029045">
    <property type="entry name" value="ClpP/crotonase-like_dom_sf"/>
</dbReference>
<comment type="similarity">
    <text evidence="1 2">Belongs to the enoyl-CoA hydratase/isomerase family.</text>
</comment>
<dbReference type="PROSITE" id="PS00166">
    <property type="entry name" value="ENOYL_COA_HYDRATASE"/>
    <property type="match status" value="1"/>
</dbReference>
<accession>A0A8J3KQB3</accession>
<proteinExistence type="inferred from homology"/>
<gene>
    <name evidence="3" type="ORF">Cco03nite_38370</name>
</gene>
<keyword evidence="4" id="KW-1185">Reference proteome</keyword>
<dbReference type="Gene3D" id="3.90.226.10">
    <property type="entry name" value="2-enoyl-CoA Hydratase, Chain A, domain 1"/>
    <property type="match status" value="1"/>
</dbReference>
<sequence>MTGDVIDYSPVVLRLDPPVATIVMRDHEGRNAIRPPLQRAMRRALATAAAEEDIRVVVVTGLPEVFCAGAARETLLGVEGGQKHDDYEPFARLFPRCPLPVITAMDGHAIGGGLVVGLYADIPVLSERSLYAANFLQYGMAPYIGTTHVIPSRLGEALGAEMILTGRSYRGSELRARGASVLVVPHDKVMSTAKALAHQVAKAPRRSLELVKAQLSARIMAATDTAMAAELGPHLDSAKLPVVRQLAASGYGPPTPASAMTTHVPGNGSRVLPAAGRAPSLDAGAAREIASGHAAHPADTRGPYMIEGR</sequence>
<organism evidence="3 4">
    <name type="scientific">Catellatospora coxensis</name>
    <dbReference type="NCBI Taxonomy" id="310354"/>
    <lineage>
        <taxon>Bacteria</taxon>
        <taxon>Bacillati</taxon>
        <taxon>Actinomycetota</taxon>
        <taxon>Actinomycetes</taxon>
        <taxon>Micromonosporales</taxon>
        <taxon>Micromonosporaceae</taxon>
        <taxon>Catellatospora</taxon>
    </lineage>
</organism>
<reference evidence="3 4" key="1">
    <citation type="submission" date="2021-01" db="EMBL/GenBank/DDBJ databases">
        <title>Whole genome shotgun sequence of Catellatospora coxensis NBRC 107359.</title>
        <authorList>
            <person name="Komaki H."/>
            <person name="Tamura T."/>
        </authorList>
    </citation>
    <scope>NUCLEOTIDE SEQUENCE [LARGE SCALE GENOMIC DNA]</scope>
    <source>
        <strain evidence="3 4">NBRC 107359</strain>
    </source>
</reference>
<evidence type="ECO:0000256" key="1">
    <source>
        <dbReference type="ARBA" id="ARBA00005254"/>
    </source>
</evidence>
<dbReference type="GO" id="GO:0003824">
    <property type="term" value="F:catalytic activity"/>
    <property type="evidence" value="ECO:0007669"/>
    <property type="project" value="InterPro"/>
</dbReference>
<dbReference type="PANTHER" id="PTHR43802">
    <property type="entry name" value="ENOYL-COA HYDRATASE"/>
    <property type="match status" value="1"/>
</dbReference>
<dbReference type="AlphaFoldDB" id="A0A8J3KQB3"/>